<comment type="caution">
    <text evidence="1">The sequence shown here is derived from an EMBL/GenBank/DDBJ whole genome shotgun (WGS) entry which is preliminary data.</text>
</comment>
<sequence length="76" mass="9253">MVSIMYIVRKKYIPPETRSPLNRSFSSLLLSNRVVYLRYNYKRVKNPLFLQPNRSFYFGKFFLSVYCFFYTSVSNR</sequence>
<dbReference type="EMBL" id="JANAVB010027195">
    <property type="protein sequence ID" value="KAJ6818603.1"/>
    <property type="molecule type" value="Genomic_DNA"/>
</dbReference>
<name>A0AAX6FQM2_IRIPA</name>
<accession>A0AAX6FQM2</accession>
<reference evidence="1" key="1">
    <citation type="journal article" date="2023" name="GigaByte">
        <title>Genome assembly of the bearded iris, Iris pallida Lam.</title>
        <authorList>
            <person name="Bruccoleri R.E."/>
            <person name="Oakeley E.J."/>
            <person name="Faust A.M.E."/>
            <person name="Altorfer M."/>
            <person name="Dessus-Babus S."/>
            <person name="Burckhardt D."/>
            <person name="Oertli M."/>
            <person name="Naumann U."/>
            <person name="Petersen F."/>
            <person name="Wong J."/>
        </authorList>
    </citation>
    <scope>NUCLEOTIDE SEQUENCE</scope>
    <source>
        <strain evidence="1">GSM-AAB239-AS_SAM_17_03QT</strain>
    </source>
</reference>
<organism evidence="1 2">
    <name type="scientific">Iris pallida</name>
    <name type="common">Sweet iris</name>
    <dbReference type="NCBI Taxonomy" id="29817"/>
    <lineage>
        <taxon>Eukaryota</taxon>
        <taxon>Viridiplantae</taxon>
        <taxon>Streptophyta</taxon>
        <taxon>Embryophyta</taxon>
        <taxon>Tracheophyta</taxon>
        <taxon>Spermatophyta</taxon>
        <taxon>Magnoliopsida</taxon>
        <taxon>Liliopsida</taxon>
        <taxon>Asparagales</taxon>
        <taxon>Iridaceae</taxon>
        <taxon>Iridoideae</taxon>
        <taxon>Irideae</taxon>
        <taxon>Iris</taxon>
    </lineage>
</organism>
<gene>
    <name evidence="1" type="ORF">M6B38_406705</name>
</gene>
<evidence type="ECO:0000313" key="1">
    <source>
        <dbReference type="EMBL" id="KAJ6818603.1"/>
    </source>
</evidence>
<dbReference type="AlphaFoldDB" id="A0AAX6FQM2"/>
<evidence type="ECO:0000313" key="2">
    <source>
        <dbReference type="Proteomes" id="UP001140949"/>
    </source>
</evidence>
<dbReference type="Proteomes" id="UP001140949">
    <property type="component" value="Unassembled WGS sequence"/>
</dbReference>
<reference evidence="1" key="2">
    <citation type="submission" date="2023-04" db="EMBL/GenBank/DDBJ databases">
        <authorList>
            <person name="Bruccoleri R.E."/>
            <person name="Oakeley E.J."/>
            <person name="Faust A.-M."/>
            <person name="Dessus-Babus S."/>
            <person name="Altorfer M."/>
            <person name="Burckhardt D."/>
            <person name="Oertli M."/>
            <person name="Naumann U."/>
            <person name="Petersen F."/>
            <person name="Wong J."/>
        </authorList>
    </citation>
    <scope>NUCLEOTIDE SEQUENCE</scope>
    <source>
        <strain evidence="1">GSM-AAB239-AS_SAM_17_03QT</strain>
        <tissue evidence="1">Leaf</tissue>
    </source>
</reference>
<proteinExistence type="predicted"/>
<protein>
    <submittedName>
        <fullName evidence="1">Uncharacterized protein</fullName>
    </submittedName>
</protein>
<keyword evidence="2" id="KW-1185">Reference proteome</keyword>